<dbReference type="AlphaFoldDB" id="A0A3N4J580"/>
<reference evidence="2 3" key="1">
    <citation type="journal article" date="2018" name="Nat. Ecol. Evol.">
        <title>Pezizomycetes genomes reveal the molecular basis of ectomycorrhizal truffle lifestyle.</title>
        <authorList>
            <person name="Murat C."/>
            <person name="Payen T."/>
            <person name="Noel B."/>
            <person name="Kuo A."/>
            <person name="Morin E."/>
            <person name="Chen J."/>
            <person name="Kohler A."/>
            <person name="Krizsan K."/>
            <person name="Balestrini R."/>
            <person name="Da Silva C."/>
            <person name="Montanini B."/>
            <person name="Hainaut M."/>
            <person name="Levati E."/>
            <person name="Barry K.W."/>
            <person name="Belfiori B."/>
            <person name="Cichocki N."/>
            <person name="Clum A."/>
            <person name="Dockter R.B."/>
            <person name="Fauchery L."/>
            <person name="Guy J."/>
            <person name="Iotti M."/>
            <person name="Le Tacon F."/>
            <person name="Lindquist E.A."/>
            <person name="Lipzen A."/>
            <person name="Malagnac F."/>
            <person name="Mello A."/>
            <person name="Molinier V."/>
            <person name="Miyauchi S."/>
            <person name="Poulain J."/>
            <person name="Riccioni C."/>
            <person name="Rubini A."/>
            <person name="Sitrit Y."/>
            <person name="Splivallo R."/>
            <person name="Traeger S."/>
            <person name="Wang M."/>
            <person name="Zifcakova L."/>
            <person name="Wipf D."/>
            <person name="Zambonelli A."/>
            <person name="Paolocci F."/>
            <person name="Nowrousian M."/>
            <person name="Ottonello S."/>
            <person name="Baldrian P."/>
            <person name="Spatafora J.W."/>
            <person name="Henrissat B."/>
            <person name="Nagy L.G."/>
            <person name="Aury J.M."/>
            <person name="Wincker P."/>
            <person name="Grigoriev I.V."/>
            <person name="Bonfante P."/>
            <person name="Martin F.M."/>
        </authorList>
    </citation>
    <scope>NUCLEOTIDE SEQUENCE [LARGE SCALE GENOMIC DNA]</scope>
    <source>
        <strain evidence="2 3">120613-1</strain>
    </source>
</reference>
<keyword evidence="1" id="KW-0472">Membrane</keyword>
<organism evidence="2 3">
    <name type="scientific">Choiromyces venosus 120613-1</name>
    <dbReference type="NCBI Taxonomy" id="1336337"/>
    <lineage>
        <taxon>Eukaryota</taxon>
        <taxon>Fungi</taxon>
        <taxon>Dikarya</taxon>
        <taxon>Ascomycota</taxon>
        <taxon>Pezizomycotina</taxon>
        <taxon>Pezizomycetes</taxon>
        <taxon>Pezizales</taxon>
        <taxon>Tuberaceae</taxon>
        <taxon>Choiromyces</taxon>
    </lineage>
</organism>
<name>A0A3N4J580_9PEZI</name>
<protein>
    <submittedName>
        <fullName evidence="2">Uncharacterized protein</fullName>
    </submittedName>
</protein>
<proteinExistence type="predicted"/>
<dbReference type="Proteomes" id="UP000276215">
    <property type="component" value="Unassembled WGS sequence"/>
</dbReference>
<keyword evidence="3" id="KW-1185">Reference proteome</keyword>
<evidence type="ECO:0000313" key="3">
    <source>
        <dbReference type="Proteomes" id="UP000276215"/>
    </source>
</evidence>
<dbReference type="EMBL" id="ML120477">
    <property type="protein sequence ID" value="RPA92248.1"/>
    <property type="molecule type" value="Genomic_DNA"/>
</dbReference>
<evidence type="ECO:0000313" key="2">
    <source>
        <dbReference type="EMBL" id="RPA92248.1"/>
    </source>
</evidence>
<keyword evidence="1" id="KW-0812">Transmembrane</keyword>
<keyword evidence="1" id="KW-1133">Transmembrane helix</keyword>
<accession>A0A3N4J580</accession>
<feature type="transmembrane region" description="Helical" evidence="1">
    <location>
        <begin position="15"/>
        <end position="34"/>
    </location>
</feature>
<gene>
    <name evidence="2" type="ORF">L873DRAFT_201241</name>
</gene>
<evidence type="ECO:0000256" key="1">
    <source>
        <dbReference type="SAM" id="Phobius"/>
    </source>
</evidence>
<feature type="transmembrane region" description="Helical" evidence="1">
    <location>
        <begin position="46"/>
        <end position="66"/>
    </location>
</feature>
<sequence>MSETGLVLCSLPCDGYHSTLCFHFFFWHPAIPVLRIMRKNVLRSLNIWKVPCFFSTVFVFFVPLLGQHLSVVRAFDIPHNTNSGLSLPELEFIFTR</sequence>